<comment type="caution">
    <text evidence="2">The sequence shown here is derived from an EMBL/GenBank/DDBJ whole genome shotgun (WGS) entry which is preliminary data.</text>
</comment>
<dbReference type="OrthoDB" id="2862948at2"/>
<name>A0A562JU10_9BACI</name>
<dbReference type="RefSeq" id="WP_144542829.1">
    <property type="nucleotide sequence ID" value="NZ_CBCSDC010000026.1"/>
</dbReference>
<keyword evidence="1" id="KW-1133">Transmembrane helix</keyword>
<accession>A0A562JU10</accession>
<evidence type="ECO:0000256" key="1">
    <source>
        <dbReference type="SAM" id="Phobius"/>
    </source>
</evidence>
<keyword evidence="1" id="KW-0812">Transmembrane</keyword>
<dbReference type="EMBL" id="VLKI01000006">
    <property type="protein sequence ID" value="TWH86679.1"/>
    <property type="molecule type" value="Genomic_DNA"/>
</dbReference>
<protein>
    <submittedName>
        <fullName evidence="2">Uncharacterized protein</fullName>
    </submittedName>
</protein>
<feature type="transmembrane region" description="Helical" evidence="1">
    <location>
        <begin position="95"/>
        <end position="118"/>
    </location>
</feature>
<keyword evidence="3" id="KW-1185">Reference proteome</keyword>
<evidence type="ECO:0000313" key="2">
    <source>
        <dbReference type="EMBL" id="TWH86679.1"/>
    </source>
</evidence>
<dbReference type="AlphaFoldDB" id="A0A562JU10"/>
<sequence>MALPAAIVISLYTVLVFYFQKKPLSFLQNSIVFMIITIAAKNYTTIMTLQLKLFKLTEDSLLFLFFLLHRDIIGPVIVLIFINVFLGTATWKKKVFIFIGMFLSLQLMDILSLLFAVVTYTKWKLLYAGIANSAFLIFGLGLAGGVKYLNREHSV</sequence>
<reference evidence="2 3" key="1">
    <citation type="journal article" date="2015" name="Stand. Genomic Sci.">
        <title>Genomic Encyclopedia of Bacterial and Archaeal Type Strains, Phase III: the genomes of soil and plant-associated and newly described type strains.</title>
        <authorList>
            <person name="Whitman W.B."/>
            <person name="Woyke T."/>
            <person name="Klenk H.P."/>
            <person name="Zhou Y."/>
            <person name="Lilburn T.G."/>
            <person name="Beck B.J."/>
            <person name="De Vos P."/>
            <person name="Vandamme P."/>
            <person name="Eisen J.A."/>
            <person name="Garrity G."/>
            <person name="Hugenholtz P."/>
            <person name="Kyrpides N.C."/>
        </authorList>
    </citation>
    <scope>NUCLEOTIDE SEQUENCE [LARGE SCALE GENOMIC DNA]</scope>
    <source>
        <strain evidence="2 3">CGMCC 1.10115</strain>
    </source>
</reference>
<feature type="transmembrane region" description="Helical" evidence="1">
    <location>
        <begin position="61"/>
        <end position="89"/>
    </location>
</feature>
<proteinExistence type="predicted"/>
<dbReference type="Proteomes" id="UP000318667">
    <property type="component" value="Unassembled WGS sequence"/>
</dbReference>
<feature type="transmembrane region" description="Helical" evidence="1">
    <location>
        <begin position="31"/>
        <end position="49"/>
    </location>
</feature>
<gene>
    <name evidence="2" type="ORF">IQ19_02702</name>
</gene>
<keyword evidence="1" id="KW-0472">Membrane</keyword>
<evidence type="ECO:0000313" key="3">
    <source>
        <dbReference type="Proteomes" id="UP000318667"/>
    </source>
</evidence>
<dbReference type="GeneID" id="65403873"/>
<organism evidence="2 3">
    <name type="scientific">Cytobacillus oceanisediminis</name>
    <dbReference type="NCBI Taxonomy" id="665099"/>
    <lineage>
        <taxon>Bacteria</taxon>
        <taxon>Bacillati</taxon>
        <taxon>Bacillota</taxon>
        <taxon>Bacilli</taxon>
        <taxon>Bacillales</taxon>
        <taxon>Bacillaceae</taxon>
        <taxon>Cytobacillus</taxon>
    </lineage>
</organism>
<feature type="transmembrane region" description="Helical" evidence="1">
    <location>
        <begin position="125"/>
        <end position="146"/>
    </location>
</feature>